<dbReference type="EC" id="3.4.21.107" evidence="4"/>
<evidence type="ECO:0000256" key="2">
    <source>
        <dbReference type="ARBA" id="ARBA00004418"/>
    </source>
</evidence>
<dbReference type="PROSITE" id="PS50106">
    <property type="entry name" value="PDZ"/>
    <property type="match status" value="1"/>
</dbReference>
<evidence type="ECO:0000256" key="7">
    <source>
        <dbReference type="ARBA" id="ARBA00022764"/>
    </source>
</evidence>
<gene>
    <name evidence="12" type="primary">degP/Q</name>
    <name evidence="12" type="ORF">GCM10011444_27390</name>
</gene>
<organism evidence="12 13">
    <name type="scientific">Winogradskyella haliclonae</name>
    <dbReference type="NCBI Taxonomy" id="2048558"/>
    <lineage>
        <taxon>Bacteria</taxon>
        <taxon>Pseudomonadati</taxon>
        <taxon>Bacteroidota</taxon>
        <taxon>Flavobacteriia</taxon>
        <taxon>Flavobacteriales</taxon>
        <taxon>Flavobacteriaceae</taxon>
        <taxon>Winogradskyella</taxon>
    </lineage>
</organism>
<comment type="caution">
    <text evidence="12">The sequence shown here is derived from an EMBL/GenBank/DDBJ whole genome shotgun (WGS) entry which is preliminary data.</text>
</comment>
<keyword evidence="8" id="KW-0378">Hydrolase</keyword>
<dbReference type="Proteomes" id="UP000624701">
    <property type="component" value="Unassembled WGS sequence"/>
</dbReference>
<dbReference type="InterPro" id="IPR009003">
    <property type="entry name" value="Peptidase_S1_PA"/>
</dbReference>
<evidence type="ECO:0000256" key="9">
    <source>
        <dbReference type="ARBA" id="ARBA00023016"/>
    </source>
</evidence>
<feature type="domain" description="PDZ" evidence="11">
    <location>
        <begin position="270"/>
        <end position="361"/>
    </location>
</feature>
<evidence type="ECO:0000259" key="11">
    <source>
        <dbReference type="PROSITE" id="PS50106"/>
    </source>
</evidence>
<evidence type="ECO:0000256" key="1">
    <source>
        <dbReference type="ARBA" id="ARBA00001772"/>
    </source>
</evidence>
<name>A0ABQ2C2H1_9FLAO</name>
<dbReference type="RefSeq" id="WP_188375334.1">
    <property type="nucleotide sequence ID" value="NZ_BMDQ01000005.1"/>
</dbReference>
<dbReference type="PRINTS" id="PR00834">
    <property type="entry name" value="PROTEASES2C"/>
</dbReference>
<comment type="subcellular location">
    <subcellularLocation>
        <location evidence="2">Periplasm</location>
    </subcellularLocation>
</comment>
<protein>
    <recommendedName>
        <fullName evidence="5">Probable periplasmic serine endoprotease DegP-like</fullName>
        <ecNumber evidence="4">3.4.21.107</ecNumber>
    </recommendedName>
    <alternativeName>
        <fullName evidence="10">Protease Do</fullName>
    </alternativeName>
</protein>
<dbReference type="SUPFAM" id="SSF50494">
    <property type="entry name" value="Trypsin-like serine proteases"/>
    <property type="match status" value="1"/>
</dbReference>
<evidence type="ECO:0000256" key="5">
    <source>
        <dbReference type="ARBA" id="ARBA00013958"/>
    </source>
</evidence>
<proteinExistence type="inferred from homology"/>
<dbReference type="GO" id="GO:0006508">
    <property type="term" value="P:proteolysis"/>
    <property type="evidence" value="ECO:0007669"/>
    <property type="project" value="UniProtKB-KW"/>
</dbReference>
<comment type="catalytic activity">
    <reaction evidence="1">
        <text>Acts on substrates that are at least partially unfolded. The cleavage site P1 residue is normally between a pair of hydrophobic residues, such as Val-|-Val.</text>
        <dbReference type="EC" id="3.4.21.107"/>
    </reaction>
</comment>
<accession>A0ABQ2C2H1</accession>
<keyword evidence="7" id="KW-0574">Periplasm</keyword>
<dbReference type="PANTHER" id="PTHR22939:SF130">
    <property type="entry name" value="PERIPLASMIC SERINE ENDOPROTEASE DEGP-LIKE-RELATED"/>
    <property type="match status" value="1"/>
</dbReference>
<dbReference type="InterPro" id="IPR001478">
    <property type="entry name" value="PDZ"/>
</dbReference>
<dbReference type="PANTHER" id="PTHR22939">
    <property type="entry name" value="SERINE PROTEASE FAMILY S1C HTRA-RELATED"/>
    <property type="match status" value="1"/>
</dbReference>
<dbReference type="EMBL" id="BMDQ01000005">
    <property type="protein sequence ID" value="GGI58430.1"/>
    <property type="molecule type" value="Genomic_DNA"/>
</dbReference>
<evidence type="ECO:0000313" key="13">
    <source>
        <dbReference type="Proteomes" id="UP000624701"/>
    </source>
</evidence>
<dbReference type="Gene3D" id="2.40.10.120">
    <property type="match status" value="1"/>
</dbReference>
<reference evidence="13" key="1">
    <citation type="journal article" date="2019" name="Int. J. Syst. Evol. Microbiol.">
        <title>The Global Catalogue of Microorganisms (GCM) 10K type strain sequencing project: providing services to taxonomists for standard genome sequencing and annotation.</title>
        <authorList>
            <consortium name="The Broad Institute Genomics Platform"/>
            <consortium name="The Broad Institute Genome Sequencing Center for Infectious Disease"/>
            <person name="Wu L."/>
            <person name="Ma J."/>
        </authorList>
    </citation>
    <scope>NUCLEOTIDE SEQUENCE [LARGE SCALE GENOMIC DNA]</scope>
    <source>
        <strain evidence="13">CCM 8681</strain>
    </source>
</reference>
<dbReference type="SUPFAM" id="SSF50156">
    <property type="entry name" value="PDZ domain-like"/>
    <property type="match status" value="2"/>
</dbReference>
<evidence type="ECO:0000256" key="10">
    <source>
        <dbReference type="ARBA" id="ARBA00032850"/>
    </source>
</evidence>
<evidence type="ECO:0000256" key="4">
    <source>
        <dbReference type="ARBA" id="ARBA00013035"/>
    </source>
</evidence>
<sequence>MKKILTLVFVSVIGGLLTLGGYKLFIEEEQAQLVSESNNTQLPIYLPTSTNNNTVLTNTERPDLISAANKTIDAVVHVKNTQINRSPQTWGDLFSGRSPERKQLAGAGSGVIISPDGHIITNNHVIKGAVEISITLNDNRTYMAELVGADSKNDIALLKIDTQEELPFVAFGDSDSTQIGEWVLAVGNPFNLTSTVTAGIISAKSRDLSGGQSFIQTDAAVNPGNSGGALVNVNGELVGINTAISSQTGSYVGYSFAVPSNIARKIVEDIMEFGDVQDGILGVTGLALNSEAAKELNVDITEGFYVSGIEEKSGADLAGLNEGDIIRRLDNIEVNKFSDLSGYLKTKSPNDVVNVEVLRNGDLKTIPVTLTKRDDIYVEFMDIQFRDIPENVKKEYPDTYDSGALVLENKNQFLAQKVGIRRNYVITAINGNKIESTKDIRKLYDQYGNDFNENLRSIEFIDTYGEKKEIIFR</sequence>
<keyword evidence="9" id="KW-0346">Stress response</keyword>
<dbReference type="Gene3D" id="2.30.42.10">
    <property type="match status" value="2"/>
</dbReference>
<dbReference type="Pfam" id="PF13180">
    <property type="entry name" value="PDZ_2"/>
    <property type="match status" value="1"/>
</dbReference>
<dbReference type="InterPro" id="IPR036034">
    <property type="entry name" value="PDZ_sf"/>
</dbReference>
<dbReference type="Pfam" id="PF13365">
    <property type="entry name" value="Trypsin_2"/>
    <property type="match status" value="1"/>
</dbReference>
<dbReference type="SMART" id="SM00228">
    <property type="entry name" value="PDZ"/>
    <property type="match status" value="1"/>
</dbReference>
<dbReference type="InterPro" id="IPR001940">
    <property type="entry name" value="Peptidase_S1C"/>
</dbReference>
<keyword evidence="6 12" id="KW-0645">Protease</keyword>
<evidence type="ECO:0000256" key="8">
    <source>
        <dbReference type="ARBA" id="ARBA00022801"/>
    </source>
</evidence>
<evidence type="ECO:0000256" key="6">
    <source>
        <dbReference type="ARBA" id="ARBA00022670"/>
    </source>
</evidence>
<evidence type="ECO:0000256" key="3">
    <source>
        <dbReference type="ARBA" id="ARBA00010541"/>
    </source>
</evidence>
<evidence type="ECO:0000313" key="12">
    <source>
        <dbReference type="EMBL" id="GGI58430.1"/>
    </source>
</evidence>
<dbReference type="GO" id="GO:0008233">
    <property type="term" value="F:peptidase activity"/>
    <property type="evidence" value="ECO:0007669"/>
    <property type="project" value="UniProtKB-KW"/>
</dbReference>
<comment type="similarity">
    <text evidence="3">Belongs to the peptidase S1C family.</text>
</comment>
<keyword evidence="13" id="KW-1185">Reference proteome</keyword>